<proteinExistence type="predicted"/>
<dbReference type="EMBL" id="CP001389">
    <property type="protein sequence ID" value="ACP24477.1"/>
    <property type="molecule type" value="Genomic_DNA"/>
</dbReference>
<dbReference type="OrthoDB" id="9969214at2"/>
<dbReference type="AlphaFoldDB" id="C3MIC9"/>
<gene>
    <name evidence="1" type="ordered locus">NGR_c06840</name>
</gene>
<evidence type="ECO:0000313" key="1">
    <source>
        <dbReference type="EMBL" id="ACP24477.1"/>
    </source>
</evidence>
<protein>
    <submittedName>
        <fullName evidence="1">Uncharacterized protein</fullName>
    </submittedName>
</protein>
<sequence>MRLIRTLHDAIDAHLSTIADEAARHEALAYLRGLKTLLAATVEFEDDRVTRRNQTASRQRVDAAICRARQSQLAAARDSVQTNCIGEFRETIPC</sequence>
<dbReference type="STRING" id="394.NGR_c06840"/>
<dbReference type="Proteomes" id="UP000001054">
    <property type="component" value="Chromosome"/>
</dbReference>
<keyword evidence="2" id="KW-1185">Reference proteome</keyword>
<evidence type="ECO:0000313" key="2">
    <source>
        <dbReference type="Proteomes" id="UP000001054"/>
    </source>
</evidence>
<reference evidence="1 2" key="1">
    <citation type="journal article" date="2009" name="Appl. Environ. Microbiol.">
        <title>Rhizobium sp. strain NGR234 possesses a remarkable number of secretion systems.</title>
        <authorList>
            <person name="Schmeisser C."/>
            <person name="Liesegang H."/>
            <person name="Krysciak D."/>
            <person name="Bakkou N."/>
            <person name="Le Quere A."/>
            <person name="Wollherr A."/>
            <person name="Heinemeyer I."/>
            <person name="Morgenstern B."/>
            <person name="Pommerening-Roeser A."/>
            <person name="Flores M."/>
            <person name="Palacios R."/>
            <person name="Brenner S."/>
            <person name="Gottschalk G."/>
            <person name="Schmitz R.A."/>
            <person name="Broughton W.J."/>
            <person name="Perret X."/>
            <person name="Strittmatter A.W."/>
            <person name="Streit W.R."/>
        </authorList>
    </citation>
    <scope>NUCLEOTIDE SEQUENCE [LARGE SCALE GENOMIC DNA]</scope>
    <source>
        <strain evidence="2">NBRC 101917 / NGR234</strain>
    </source>
</reference>
<accession>C3MIC9</accession>
<name>C3MIC9_SINFN</name>
<dbReference type="RefSeq" id="WP_012707262.1">
    <property type="nucleotide sequence ID" value="NC_012587.1"/>
</dbReference>
<dbReference type="KEGG" id="rhi:NGR_c06840"/>
<organism evidence="1 2">
    <name type="scientific">Sinorhizobium fredii (strain NBRC 101917 / NGR234)</name>
    <dbReference type="NCBI Taxonomy" id="394"/>
    <lineage>
        <taxon>Bacteria</taxon>
        <taxon>Pseudomonadati</taxon>
        <taxon>Pseudomonadota</taxon>
        <taxon>Alphaproteobacteria</taxon>
        <taxon>Hyphomicrobiales</taxon>
        <taxon>Rhizobiaceae</taxon>
        <taxon>Sinorhizobium/Ensifer group</taxon>
        <taxon>Sinorhizobium</taxon>
    </lineage>
</organism>
<dbReference type="HOGENOM" id="CLU_2384152_0_0_5"/>